<accession>A0A4R5PG18</accession>
<proteinExistence type="predicted"/>
<organism evidence="1 2">
    <name type="scientific">Mycobacteroides franklinii</name>
    <dbReference type="NCBI Taxonomy" id="948102"/>
    <lineage>
        <taxon>Bacteria</taxon>
        <taxon>Bacillati</taxon>
        <taxon>Actinomycetota</taxon>
        <taxon>Actinomycetes</taxon>
        <taxon>Mycobacteriales</taxon>
        <taxon>Mycobacteriaceae</taxon>
        <taxon>Mycobacteroides</taxon>
    </lineage>
</organism>
<evidence type="ECO:0000313" key="2">
    <source>
        <dbReference type="Proteomes" id="UP000295627"/>
    </source>
</evidence>
<protein>
    <submittedName>
        <fullName evidence="1">Uncharacterized protein</fullName>
    </submittedName>
</protein>
<dbReference type="EMBL" id="RXLR01000006">
    <property type="protein sequence ID" value="TDH25330.1"/>
    <property type="molecule type" value="Genomic_DNA"/>
</dbReference>
<dbReference type="AlphaFoldDB" id="A0A4R5PG18"/>
<name>A0A4R5PG18_9MYCO</name>
<reference evidence="1 2" key="1">
    <citation type="journal article" date="2019" name="Sci. Rep.">
        <title>Extended insight into the Mycobacterium chelonae-abscessus complex through whole genome sequencing of Mycobacterium salmoniphilum outbreak and Mycobacterium salmoniphilum-like strains.</title>
        <authorList>
            <person name="Behra P.R.K."/>
            <person name="Das S."/>
            <person name="Pettersson B.M.F."/>
            <person name="Shirreff L."/>
            <person name="DuCote T."/>
            <person name="Jacobsson K.G."/>
            <person name="Ennis D.G."/>
            <person name="Kirsebom L.A."/>
        </authorList>
    </citation>
    <scope>NUCLEOTIDE SEQUENCE [LARGE SCALE GENOMIC DNA]</scope>
    <source>
        <strain evidence="1 2">DSM 45524</strain>
    </source>
</reference>
<dbReference type="Proteomes" id="UP000295627">
    <property type="component" value="Unassembled WGS sequence"/>
</dbReference>
<sequence length="96" mass="10854">MWAYVTKAPPLTAIHHDRTEGMSIEAQIGAELLNEIAELHWRYAAVHFKGRADLPIPERLTLRELIHGVEEVEPVDWEPAIDTLTSPEFRAMLQGG</sequence>
<evidence type="ECO:0000313" key="1">
    <source>
        <dbReference type="EMBL" id="TDH25330.1"/>
    </source>
</evidence>
<comment type="caution">
    <text evidence="1">The sequence shown here is derived from an EMBL/GenBank/DDBJ whole genome shotgun (WGS) entry which is preliminary data.</text>
</comment>
<gene>
    <name evidence="1" type="ORF">EJ571_01590</name>
</gene>